<proteinExistence type="predicted"/>
<reference evidence="2 3" key="1">
    <citation type="journal article" date="2020" name="Mol. Biol. Evol.">
        <title>Distinct Expression and Methylation Patterns for Genes with Different Fates following a Single Whole-Genome Duplication in Flowering Plants.</title>
        <authorList>
            <person name="Shi T."/>
            <person name="Rahmani R.S."/>
            <person name="Gugger P.F."/>
            <person name="Wang M."/>
            <person name="Li H."/>
            <person name="Zhang Y."/>
            <person name="Li Z."/>
            <person name="Wang Q."/>
            <person name="Van de Peer Y."/>
            <person name="Marchal K."/>
            <person name="Chen J."/>
        </authorList>
    </citation>
    <scope>NUCLEOTIDE SEQUENCE [LARGE SCALE GENOMIC DNA]</scope>
    <source>
        <tissue evidence="2">Leaf</tissue>
    </source>
</reference>
<keyword evidence="1" id="KW-0472">Membrane</keyword>
<organism evidence="2 3">
    <name type="scientific">Nelumbo nucifera</name>
    <name type="common">Sacred lotus</name>
    <dbReference type="NCBI Taxonomy" id="4432"/>
    <lineage>
        <taxon>Eukaryota</taxon>
        <taxon>Viridiplantae</taxon>
        <taxon>Streptophyta</taxon>
        <taxon>Embryophyta</taxon>
        <taxon>Tracheophyta</taxon>
        <taxon>Spermatophyta</taxon>
        <taxon>Magnoliopsida</taxon>
        <taxon>Proteales</taxon>
        <taxon>Nelumbonaceae</taxon>
        <taxon>Nelumbo</taxon>
    </lineage>
</organism>
<gene>
    <name evidence="2" type="ORF">HUJ06_019483</name>
</gene>
<dbReference type="EMBL" id="DUZY01000001">
    <property type="protein sequence ID" value="DAD18020.1"/>
    <property type="molecule type" value="Genomic_DNA"/>
</dbReference>
<feature type="transmembrane region" description="Helical" evidence="1">
    <location>
        <begin position="6"/>
        <end position="26"/>
    </location>
</feature>
<name>A0A822XCF3_NELNU</name>
<accession>A0A822XCF3</accession>
<evidence type="ECO:0000313" key="3">
    <source>
        <dbReference type="Proteomes" id="UP000607653"/>
    </source>
</evidence>
<comment type="caution">
    <text evidence="2">The sequence shown here is derived from an EMBL/GenBank/DDBJ whole genome shotgun (WGS) entry which is preliminary data.</text>
</comment>
<protein>
    <submittedName>
        <fullName evidence="2">Uncharacterized protein</fullName>
    </submittedName>
</protein>
<keyword evidence="1" id="KW-0812">Transmembrane</keyword>
<dbReference type="AlphaFoldDB" id="A0A822XCF3"/>
<sequence length="33" mass="4014">MLLMPLLDFSFPLCFFFYIYISMLIYDNSLQIT</sequence>
<evidence type="ECO:0000313" key="2">
    <source>
        <dbReference type="EMBL" id="DAD18020.1"/>
    </source>
</evidence>
<keyword evidence="3" id="KW-1185">Reference proteome</keyword>
<evidence type="ECO:0000256" key="1">
    <source>
        <dbReference type="SAM" id="Phobius"/>
    </source>
</evidence>
<keyword evidence="1" id="KW-1133">Transmembrane helix</keyword>
<dbReference type="Proteomes" id="UP000607653">
    <property type="component" value="Unassembled WGS sequence"/>
</dbReference>